<keyword evidence="2" id="KW-0472">Membrane</keyword>
<dbReference type="GO" id="GO:0016780">
    <property type="term" value="F:phosphotransferase activity, for other substituted phosphate groups"/>
    <property type="evidence" value="ECO:0007669"/>
    <property type="project" value="TreeGrafter"/>
</dbReference>
<comment type="caution">
    <text evidence="4">The sequence shown here is derived from an EMBL/GenBank/DDBJ whole genome shotgun (WGS) entry which is preliminary data.</text>
</comment>
<comment type="similarity">
    <text evidence="1">Belongs to the bacterial sugar transferase family.</text>
</comment>
<keyword evidence="2" id="KW-1133">Transmembrane helix</keyword>
<evidence type="ECO:0000313" key="5">
    <source>
        <dbReference type="Proteomes" id="UP000075391"/>
    </source>
</evidence>
<dbReference type="Proteomes" id="UP000075391">
    <property type="component" value="Unassembled WGS sequence"/>
</dbReference>
<reference evidence="4 5" key="1">
    <citation type="submission" date="2016-03" db="EMBL/GenBank/DDBJ databases">
        <authorList>
            <person name="Ploux O."/>
        </authorList>
    </citation>
    <scope>NUCLEOTIDE SEQUENCE [LARGE SCALE GENOMIC DNA]</scope>
    <source>
        <strain evidence="4 5">BER2</strain>
    </source>
</reference>
<dbReference type="PANTHER" id="PTHR30576:SF8">
    <property type="entry name" value="UNDECAPRENYL-PHOSPHATE GALACTOSE PHOSPHOTRANSFERASE"/>
    <property type="match status" value="1"/>
</dbReference>
<evidence type="ECO:0000313" key="4">
    <source>
        <dbReference type="EMBL" id="KYG69905.1"/>
    </source>
</evidence>
<dbReference type="Pfam" id="PF02397">
    <property type="entry name" value="Bac_transf"/>
    <property type="match status" value="1"/>
</dbReference>
<feature type="transmembrane region" description="Helical" evidence="2">
    <location>
        <begin position="7"/>
        <end position="28"/>
    </location>
</feature>
<feature type="domain" description="Bacterial sugar transferase" evidence="3">
    <location>
        <begin position="2"/>
        <end position="176"/>
    </location>
</feature>
<dbReference type="EMBL" id="LUKF01000005">
    <property type="protein sequence ID" value="KYG69905.1"/>
    <property type="molecule type" value="Genomic_DNA"/>
</dbReference>
<name>A0A150WTV5_BDEBC</name>
<keyword evidence="4" id="KW-0808">Transferase</keyword>
<dbReference type="RefSeq" id="WP_063243117.1">
    <property type="nucleotide sequence ID" value="NZ_LUKF01000005.1"/>
</dbReference>
<evidence type="ECO:0000256" key="2">
    <source>
        <dbReference type="SAM" id="Phobius"/>
    </source>
</evidence>
<dbReference type="AlphaFoldDB" id="A0A150WTV5"/>
<dbReference type="InterPro" id="IPR003362">
    <property type="entry name" value="Bact_transf"/>
</dbReference>
<proteinExistence type="inferred from homology"/>
<dbReference type="OrthoDB" id="5297016at2"/>
<evidence type="ECO:0000256" key="1">
    <source>
        <dbReference type="ARBA" id="ARBA00006464"/>
    </source>
</evidence>
<protein>
    <submittedName>
        <fullName evidence="4">Sugar transferase</fullName>
    </submittedName>
</protein>
<evidence type="ECO:0000259" key="3">
    <source>
        <dbReference type="Pfam" id="PF02397"/>
    </source>
</evidence>
<sequence>MKRCFDLILLFVFSPLWLPVLFVTALLVRIKLGPPVLFKQARGGLGGKVFYLWKFRSMTNQVDAHGQLLPDEQRLTSFGKFLRASSLDELPSFYNLLVGDISFVGPRPFHAEYLPLYNEFQARRHEVRPGITGWAQVNGRNSLSWEDKFKLDVWYVDNRSFVLDMKILFKTVKKVLIREGISSAGSATTEKFRGSSQN</sequence>
<gene>
    <name evidence="4" type="ORF">AZI85_16050</name>
</gene>
<accession>A0A150WTV5</accession>
<organism evidence="4 5">
    <name type="scientific">Bdellovibrio bacteriovorus</name>
    <dbReference type="NCBI Taxonomy" id="959"/>
    <lineage>
        <taxon>Bacteria</taxon>
        <taxon>Pseudomonadati</taxon>
        <taxon>Bdellovibrionota</taxon>
        <taxon>Bdellovibrionia</taxon>
        <taxon>Bdellovibrionales</taxon>
        <taxon>Pseudobdellovibrionaceae</taxon>
        <taxon>Bdellovibrio</taxon>
    </lineage>
</organism>
<keyword evidence="2" id="KW-0812">Transmembrane</keyword>
<dbReference type="PANTHER" id="PTHR30576">
    <property type="entry name" value="COLANIC BIOSYNTHESIS UDP-GLUCOSE LIPID CARRIER TRANSFERASE"/>
    <property type="match status" value="1"/>
</dbReference>